<reference evidence="5 6" key="1">
    <citation type="journal article" date="2011" name="Stand. Genomic Sci.">
        <title>Complete genome sequence of Syntrophobotulus glycolicus type strain (FlGlyR).</title>
        <authorList>
            <person name="Han C."/>
            <person name="Mwirichia R."/>
            <person name="Chertkov O."/>
            <person name="Held B."/>
            <person name="Lapidus A."/>
            <person name="Nolan M."/>
            <person name="Lucas S."/>
            <person name="Hammon N."/>
            <person name="Deshpande S."/>
            <person name="Cheng J.F."/>
            <person name="Tapia R."/>
            <person name="Goodwin L."/>
            <person name="Pitluck S."/>
            <person name="Huntemann M."/>
            <person name="Liolios K."/>
            <person name="Ivanova N."/>
            <person name="Pagani I."/>
            <person name="Mavromatis K."/>
            <person name="Ovchinikova G."/>
            <person name="Pati A."/>
            <person name="Chen A."/>
            <person name="Palaniappan K."/>
            <person name="Land M."/>
            <person name="Hauser L."/>
            <person name="Brambilla E.M."/>
            <person name="Rohde M."/>
            <person name="Spring S."/>
            <person name="Sikorski J."/>
            <person name="Goker M."/>
            <person name="Woyke T."/>
            <person name="Bristow J."/>
            <person name="Eisen J.A."/>
            <person name="Markowitz V."/>
            <person name="Hugenholtz P."/>
            <person name="Kyrpides N.C."/>
            <person name="Klenk H.P."/>
            <person name="Detter J.C."/>
        </authorList>
    </citation>
    <scope>NUCLEOTIDE SEQUENCE [LARGE SCALE GENOMIC DNA]</scope>
    <source>
        <strain evidence="6">DSM 8271 / FlGlyR</strain>
    </source>
</reference>
<dbReference type="GO" id="GO:0008789">
    <property type="term" value="F:altronate dehydratase activity"/>
    <property type="evidence" value="ECO:0007669"/>
    <property type="project" value="UniProtKB-EC"/>
</dbReference>
<dbReference type="eggNOG" id="COG2721">
    <property type="taxonomic scope" value="Bacteria"/>
</dbReference>
<dbReference type="EMBL" id="CP002547">
    <property type="protein sequence ID" value="ADY56142.1"/>
    <property type="molecule type" value="Genomic_DNA"/>
</dbReference>
<dbReference type="GO" id="GO:0019698">
    <property type="term" value="P:D-galacturonate catabolic process"/>
    <property type="evidence" value="ECO:0007669"/>
    <property type="project" value="TreeGrafter"/>
</dbReference>
<dbReference type="RefSeq" id="WP_013625010.1">
    <property type="nucleotide sequence ID" value="NC_015172.1"/>
</dbReference>
<evidence type="ECO:0000313" key="6">
    <source>
        <dbReference type="Proteomes" id="UP000007488"/>
    </source>
</evidence>
<dbReference type="PANTHER" id="PTHR30536:SF5">
    <property type="entry name" value="ALTRONATE DEHYDRATASE"/>
    <property type="match status" value="1"/>
</dbReference>
<sequence>MNFKGYQRPDGKVGIRNHVAVLPTSVCASVVAMNIAAQVPGTIAINNQHGCCQVGADFEQTVQTLIGLGKNPNVAAVLVIGLGCEGVPIRTVAEKIAETGKPVETLIIQENQGTLNTASLGIKAASALVREASRLIPEEFPASELCLAVECGGSDFTSGLASNPACGIASDLIIGAGGTSMLSETTEFIGAEHILAKRARTPQVADKLLKIVLDCENRAKAQKVDLRGSQPTPGNIEGGISSIEEKSLGCIYKAGYTAPIEDVLDYGREPSGKGLYVMDTPGQDVESMTGMVAGGATVIIFTTGRGTPTGCPISPVIKITANAEAYQNMADNIDIDASSVIRGEKTIEDMGREIFNEILEVARGKVTKAESLGHNEFGIFRIASTF</sequence>
<comment type="similarity">
    <text evidence="1">Belongs to the UxaA family.</text>
</comment>
<evidence type="ECO:0000259" key="3">
    <source>
        <dbReference type="Pfam" id="PF04295"/>
    </source>
</evidence>
<feature type="domain" description="D-galactarate/Altronate dehydratase C-terminal" evidence="4">
    <location>
        <begin position="142"/>
        <end position="383"/>
    </location>
</feature>
<evidence type="ECO:0000259" key="4">
    <source>
        <dbReference type="Pfam" id="PF20629"/>
    </source>
</evidence>
<keyword evidence="6" id="KW-1185">Reference proteome</keyword>
<dbReference type="Pfam" id="PF04295">
    <property type="entry name" value="GD_AH_second"/>
    <property type="match status" value="1"/>
</dbReference>
<evidence type="ECO:0000256" key="2">
    <source>
        <dbReference type="ARBA" id="ARBA00023239"/>
    </source>
</evidence>
<dbReference type="InterPro" id="IPR007392">
    <property type="entry name" value="GD_AH_second"/>
</dbReference>
<feature type="domain" description="D-galactarate/Altronate dehydratase second" evidence="3">
    <location>
        <begin position="5"/>
        <end position="133"/>
    </location>
</feature>
<dbReference type="PANTHER" id="PTHR30536">
    <property type="entry name" value="ALTRONATE/GALACTARATE DEHYDRATASE"/>
    <property type="match status" value="1"/>
</dbReference>
<dbReference type="InterPro" id="IPR048332">
    <property type="entry name" value="GD_AH_C"/>
</dbReference>
<protein>
    <submittedName>
        <fullName evidence="5">Altronate dehydratase</fullName>
        <ecNumber evidence="5">4.2.1.7</ecNumber>
    </submittedName>
</protein>
<evidence type="ECO:0000313" key="5">
    <source>
        <dbReference type="EMBL" id="ADY56142.1"/>
    </source>
</evidence>
<accession>F0T055</accession>
<dbReference type="Pfam" id="PF20629">
    <property type="entry name" value="GD_AH_C"/>
    <property type="match status" value="1"/>
</dbReference>
<dbReference type="STRING" id="645991.Sgly_1845"/>
<dbReference type="AlphaFoldDB" id="F0T055"/>
<dbReference type="EC" id="4.2.1.7" evidence="5"/>
<dbReference type="HOGENOM" id="CLU_029189_1_0_9"/>
<dbReference type="KEGG" id="sgy:Sgly_1845"/>
<dbReference type="InterPro" id="IPR052172">
    <property type="entry name" value="UxaA_altronate/galactarate_dh"/>
</dbReference>
<organism evidence="5 6">
    <name type="scientific">Syntrophobotulus glycolicus (strain DSM 8271 / FlGlyR)</name>
    <dbReference type="NCBI Taxonomy" id="645991"/>
    <lineage>
        <taxon>Bacteria</taxon>
        <taxon>Bacillati</taxon>
        <taxon>Bacillota</taxon>
        <taxon>Clostridia</taxon>
        <taxon>Eubacteriales</taxon>
        <taxon>Desulfitobacteriaceae</taxon>
        <taxon>Syntrophobotulus</taxon>
    </lineage>
</organism>
<keyword evidence="2 5" id="KW-0456">Lyase</keyword>
<proteinExistence type="inferred from homology"/>
<evidence type="ECO:0000256" key="1">
    <source>
        <dbReference type="ARBA" id="ARBA00010986"/>
    </source>
</evidence>
<dbReference type="OrthoDB" id="9804574at2"/>
<name>F0T055_SYNGF</name>
<gene>
    <name evidence="5" type="ordered locus">Sgly_1845</name>
</gene>
<reference evidence="6" key="2">
    <citation type="submission" date="2011-02" db="EMBL/GenBank/DDBJ databases">
        <title>The complete genome of Syntrophobotulus glycolicus DSM 8271.</title>
        <authorList>
            <person name="Lucas S."/>
            <person name="Copeland A."/>
            <person name="Lapidus A."/>
            <person name="Bruce D."/>
            <person name="Goodwin L."/>
            <person name="Pitluck S."/>
            <person name="Kyrpides N."/>
            <person name="Mavromatis K."/>
            <person name="Pagani I."/>
            <person name="Ivanova N."/>
            <person name="Mikhailova N."/>
            <person name="Chertkov O."/>
            <person name="Held B."/>
            <person name="Detter J.C."/>
            <person name="Tapia R."/>
            <person name="Han C."/>
            <person name="Land M."/>
            <person name="Hauser L."/>
            <person name="Markowitz V."/>
            <person name="Cheng J.-F."/>
            <person name="Hugenholtz P."/>
            <person name="Woyke T."/>
            <person name="Wu D."/>
            <person name="Spring S."/>
            <person name="Schroeder M."/>
            <person name="Brambilla E."/>
            <person name="Klenk H.-P."/>
            <person name="Eisen J.A."/>
        </authorList>
    </citation>
    <scope>NUCLEOTIDE SEQUENCE [LARGE SCALE GENOMIC DNA]</scope>
    <source>
        <strain evidence="6">DSM 8271 / FlGlyR</strain>
    </source>
</reference>
<dbReference type="Proteomes" id="UP000007488">
    <property type="component" value="Chromosome"/>
</dbReference>